<dbReference type="PANTHER" id="PTHR45528">
    <property type="entry name" value="SENSOR HISTIDINE KINASE CPXA"/>
    <property type="match status" value="1"/>
</dbReference>
<dbReference type="InterPro" id="IPR036097">
    <property type="entry name" value="HisK_dim/P_sf"/>
</dbReference>
<name>A0ABS4J2Y4_9BACL</name>
<comment type="function">
    <text evidence="15">Member of the two-component regulatory system HssS/HssR involved in intracellular heme homeostasis and tempering of staphylococcal virulence. HssS functions as a heme sensor histidine kinase which is autophosphorylated at a histidine residue and transfers its phosphate group to an aspartate residue of HssR. HssR/HssS activates the expression of hrtAB, an efflux pump, in response to extracellular heme, hemin, hemoglobin or blood.</text>
</comment>
<evidence type="ECO:0000259" key="18">
    <source>
        <dbReference type="PROSITE" id="PS50109"/>
    </source>
</evidence>
<keyword evidence="11 17" id="KW-1133">Transmembrane helix</keyword>
<evidence type="ECO:0000313" key="20">
    <source>
        <dbReference type="EMBL" id="MBP1993179.1"/>
    </source>
</evidence>
<keyword evidence="10" id="KW-0067">ATP-binding</keyword>
<evidence type="ECO:0000256" key="9">
    <source>
        <dbReference type="ARBA" id="ARBA00022777"/>
    </source>
</evidence>
<sequence length="459" mass="52280">MRSLYFRVFLITLYTIIISSFLGFYIANVYYHCSLKPYQDAKLFETVLHLKAHIERHPEAMGDLLHTSAMLGYQLYAYDEAGNDYFYGRAFGKNDLSADVKKSVLEGNEYHGVAEYPNKPFASGYFDSHLSNSVGVHVTAGAERYALFLRHDSNVHFDELRKFFLLMFVMTVLFSVPYFMLSTRYLVQPIIQLKEATKRIAQGRYNLRLPTKRKDEIGQLASHFQKMSLELERADRRTKEFVANVSHEIHSPLASIQGYADSLLGKDTEPDRIRQYAAIIGQETRHLATLSRQLLLLSMLEHPGHEPEKKSFPLQPQLRQTLQLLEWQLAEKEIAVRLLIPSGLHVYGDEVLLMQVWSNLLSNAVKHIPAGRSIQVQAHREDGCCVMTIADTGDGIPEEELPLIYDRFYRGDKSRERKSGSIGLGLSIVQHIVHQHGGTIEAQSRPGVGTTFVVRLPDE</sequence>
<keyword evidence="5" id="KW-0597">Phosphoprotein</keyword>
<dbReference type="SUPFAM" id="SSF55874">
    <property type="entry name" value="ATPase domain of HSP90 chaperone/DNA topoisomerase II/histidine kinase"/>
    <property type="match status" value="1"/>
</dbReference>
<organism evidence="20 21">
    <name type="scientific">Paenibacillus eucommiae</name>
    <dbReference type="NCBI Taxonomy" id="1355755"/>
    <lineage>
        <taxon>Bacteria</taxon>
        <taxon>Bacillati</taxon>
        <taxon>Bacillota</taxon>
        <taxon>Bacilli</taxon>
        <taxon>Bacillales</taxon>
        <taxon>Paenibacillaceae</taxon>
        <taxon>Paenibacillus</taxon>
    </lineage>
</organism>
<protein>
    <recommendedName>
        <fullName evidence="16">Heme sensor protein HssS</fullName>
        <ecNumber evidence="3">2.7.13.3</ecNumber>
    </recommendedName>
</protein>
<evidence type="ECO:0000256" key="17">
    <source>
        <dbReference type="SAM" id="Phobius"/>
    </source>
</evidence>
<dbReference type="GO" id="GO:0016301">
    <property type="term" value="F:kinase activity"/>
    <property type="evidence" value="ECO:0007669"/>
    <property type="project" value="UniProtKB-KW"/>
</dbReference>
<dbReference type="PANTHER" id="PTHR45528:SF11">
    <property type="entry name" value="HISTIDINE KINASE"/>
    <property type="match status" value="1"/>
</dbReference>
<evidence type="ECO:0000256" key="12">
    <source>
        <dbReference type="ARBA" id="ARBA00023012"/>
    </source>
</evidence>
<evidence type="ECO:0000256" key="16">
    <source>
        <dbReference type="ARBA" id="ARBA00040841"/>
    </source>
</evidence>
<dbReference type="Pfam" id="PF02518">
    <property type="entry name" value="HATPase_c"/>
    <property type="match status" value="1"/>
</dbReference>
<keyword evidence="14 17" id="KW-0472">Membrane</keyword>
<evidence type="ECO:0000256" key="2">
    <source>
        <dbReference type="ARBA" id="ARBA00004651"/>
    </source>
</evidence>
<evidence type="ECO:0000256" key="5">
    <source>
        <dbReference type="ARBA" id="ARBA00022553"/>
    </source>
</evidence>
<keyword evidence="9 20" id="KW-0418">Kinase</keyword>
<evidence type="ECO:0000256" key="3">
    <source>
        <dbReference type="ARBA" id="ARBA00012438"/>
    </source>
</evidence>
<keyword evidence="4" id="KW-1003">Cell membrane</keyword>
<keyword evidence="13" id="KW-0843">Virulence</keyword>
<dbReference type="CDD" id="cd06225">
    <property type="entry name" value="HAMP"/>
    <property type="match status" value="1"/>
</dbReference>
<dbReference type="CDD" id="cd00082">
    <property type="entry name" value="HisKA"/>
    <property type="match status" value="1"/>
</dbReference>
<evidence type="ECO:0000256" key="8">
    <source>
        <dbReference type="ARBA" id="ARBA00022741"/>
    </source>
</evidence>
<dbReference type="SUPFAM" id="SSF158472">
    <property type="entry name" value="HAMP domain-like"/>
    <property type="match status" value="1"/>
</dbReference>
<evidence type="ECO:0000256" key="11">
    <source>
        <dbReference type="ARBA" id="ARBA00022989"/>
    </source>
</evidence>
<evidence type="ECO:0000256" key="10">
    <source>
        <dbReference type="ARBA" id="ARBA00022840"/>
    </source>
</evidence>
<evidence type="ECO:0000256" key="15">
    <source>
        <dbReference type="ARBA" id="ARBA00037219"/>
    </source>
</evidence>
<evidence type="ECO:0000256" key="1">
    <source>
        <dbReference type="ARBA" id="ARBA00000085"/>
    </source>
</evidence>
<evidence type="ECO:0000256" key="6">
    <source>
        <dbReference type="ARBA" id="ARBA00022679"/>
    </source>
</evidence>
<feature type="transmembrane region" description="Helical" evidence="17">
    <location>
        <begin position="6"/>
        <end position="27"/>
    </location>
</feature>
<evidence type="ECO:0000259" key="19">
    <source>
        <dbReference type="PROSITE" id="PS50885"/>
    </source>
</evidence>
<dbReference type="InterPro" id="IPR050398">
    <property type="entry name" value="HssS/ArlS-like"/>
</dbReference>
<evidence type="ECO:0000256" key="14">
    <source>
        <dbReference type="ARBA" id="ARBA00023136"/>
    </source>
</evidence>
<dbReference type="RefSeq" id="WP_209974797.1">
    <property type="nucleotide sequence ID" value="NZ_JAGGLB010000017.1"/>
</dbReference>
<dbReference type="Gene3D" id="6.10.340.10">
    <property type="match status" value="1"/>
</dbReference>
<feature type="domain" description="Histidine kinase" evidence="18">
    <location>
        <begin position="244"/>
        <end position="459"/>
    </location>
</feature>
<feature type="domain" description="HAMP" evidence="19">
    <location>
        <begin position="184"/>
        <end position="236"/>
    </location>
</feature>
<dbReference type="SUPFAM" id="SSF47384">
    <property type="entry name" value="Homodimeric domain of signal transducing histidine kinase"/>
    <property type="match status" value="1"/>
</dbReference>
<reference evidence="20 21" key="1">
    <citation type="submission" date="2021-03" db="EMBL/GenBank/DDBJ databases">
        <title>Genomic Encyclopedia of Type Strains, Phase IV (KMG-IV): sequencing the most valuable type-strain genomes for metagenomic binning, comparative biology and taxonomic classification.</title>
        <authorList>
            <person name="Goeker M."/>
        </authorList>
    </citation>
    <scope>NUCLEOTIDE SEQUENCE [LARGE SCALE GENOMIC DNA]</scope>
    <source>
        <strain evidence="20 21">DSM 26048</strain>
    </source>
</reference>
<comment type="subcellular location">
    <subcellularLocation>
        <location evidence="2">Cell membrane</location>
        <topology evidence="2">Multi-pass membrane protein</topology>
    </subcellularLocation>
</comment>
<dbReference type="SMART" id="SM00387">
    <property type="entry name" value="HATPase_c"/>
    <property type="match status" value="1"/>
</dbReference>
<dbReference type="InterPro" id="IPR005467">
    <property type="entry name" value="His_kinase_dom"/>
</dbReference>
<dbReference type="EC" id="2.7.13.3" evidence="3"/>
<dbReference type="Pfam" id="PF00672">
    <property type="entry name" value="HAMP"/>
    <property type="match status" value="1"/>
</dbReference>
<keyword evidence="8" id="KW-0547">Nucleotide-binding</keyword>
<feature type="transmembrane region" description="Helical" evidence="17">
    <location>
        <begin position="163"/>
        <end position="181"/>
    </location>
</feature>
<dbReference type="EMBL" id="JAGGLB010000017">
    <property type="protein sequence ID" value="MBP1993179.1"/>
    <property type="molecule type" value="Genomic_DNA"/>
</dbReference>
<evidence type="ECO:0000313" key="21">
    <source>
        <dbReference type="Proteomes" id="UP001519287"/>
    </source>
</evidence>
<keyword evidence="6" id="KW-0808">Transferase</keyword>
<dbReference type="InterPro" id="IPR003660">
    <property type="entry name" value="HAMP_dom"/>
</dbReference>
<evidence type="ECO:0000256" key="13">
    <source>
        <dbReference type="ARBA" id="ARBA00023026"/>
    </source>
</evidence>
<dbReference type="InterPro" id="IPR003594">
    <property type="entry name" value="HATPase_dom"/>
</dbReference>
<dbReference type="Pfam" id="PF00512">
    <property type="entry name" value="HisKA"/>
    <property type="match status" value="1"/>
</dbReference>
<dbReference type="PROSITE" id="PS50109">
    <property type="entry name" value="HIS_KIN"/>
    <property type="match status" value="1"/>
</dbReference>
<dbReference type="Gene3D" id="3.30.565.10">
    <property type="entry name" value="Histidine kinase-like ATPase, C-terminal domain"/>
    <property type="match status" value="1"/>
</dbReference>
<dbReference type="InterPro" id="IPR003661">
    <property type="entry name" value="HisK_dim/P_dom"/>
</dbReference>
<evidence type="ECO:0000256" key="4">
    <source>
        <dbReference type="ARBA" id="ARBA00022475"/>
    </source>
</evidence>
<evidence type="ECO:0000256" key="7">
    <source>
        <dbReference type="ARBA" id="ARBA00022692"/>
    </source>
</evidence>
<dbReference type="CDD" id="cd00075">
    <property type="entry name" value="HATPase"/>
    <property type="match status" value="1"/>
</dbReference>
<dbReference type="PROSITE" id="PS50885">
    <property type="entry name" value="HAMP"/>
    <property type="match status" value="1"/>
</dbReference>
<dbReference type="Proteomes" id="UP001519287">
    <property type="component" value="Unassembled WGS sequence"/>
</dbReference>
<comment type="catalytic activity">
    <reaction evidence="1">
        <text>ATP + protein L-histidine = ADP + protein N-phospho-L-histidine.</text>
        <dbReference type="EC" id="2.7.13.3"/>
    </reaction>
</comment>
<dbReference type="InterPro" id="IPR036890">
    <property type="entry name" value="HATPase_C_sf"/>
</dbReference>
<dbReference type="Gene3D" id="1.10.287.130">
    <property type="match status" value="1"/>
</dbReference>
<accession>A0ABS4J2Y4</accession>
<dbReference type="PRINTS" id="PR00344">
    <property type="entry name" value="BCTRLSENSOR"/>
</dbReference>
<dbReference type="SMART" id="SM00388">
    <property type="entry name" value="HisKA"/>
    <property type="match status" value="1"/>
</dbReference>
<keyword evidence="21" id="KW-1185">Reference proteome</keyword>
<gene>
    <name evidence="20" type="ORF">J2Z66_004796</name>
</gene>
<keyword evidence="12" id="KW-0902">Two-component regulatory system</keyword>
<dbReference type="SMART" id="SM00304">
    <property type="entry name" value="HAMP"/>
    <property type="match status" value="1"/>
</dbReference>
<keyword evidence="7 17" id="KW-0812">Transmembrane</keyword>
<proteinExistence type="predicted"/>
<comment type="caution">
    <text evidence="20">The sequence shown here is derived from an EMBL/GenBank/DDBJ whole genome shotgun (WGS) entry which is preliminary data.</text>
</comment>
<dbReference type="InterPro" id="IPR004358">
    <property type="entry name" value="Sig_transdc_His_kin-like_C"/>
</dbReference>